<evidence type="ECO:0000313" key="3">
    <source>
        <dbReference type="Proteomes" id="UP001163846"/>
    </source>
</evidence>
<reference evidence="2" key="1">
    <citation type="submission" date="2022-08" db="EMBL/GenBank/DDBJ databases">
        <authorList>
            <consortium name="DOE Joint Genome Institute"/>
            <person name="Min B."/>
            <person name="Riley R."/>
            <person name="Sierra-Patev S."/>
            <person name="Naranjo-Ortiz M."/>
            <person name="Looney B."/>
            <person name="Konkel Z."/>
            <person name="Slot J.C."/>
            <person name="Sakamoto Y."/>
            <person name="Steenwyk J.L."/>
            <person name="Rokas A."/>
            <person name="Carro J."/>
            <person name="Camarero S."/>
            <person name="Ferreira P."/>
            <person name="Molpeceres G."/>
            <person name="Ruiz-Duenas F.J."/>
            <person name="Serrano A."/>
            <person name="Henrissat B."/>
            <person name="Drula E."/>
            <person name="Hughes K.W."/>
            <person name="Mata J.L."/>
            <person name="Ishikawa N.K."/>
            <person name="Vargas-Isla R."/>
            <person name="Ushijima S."/>
            <person name="Smith C.A."/>
            <person name="Ahrendt S."/>
            <person name="Andreopoulos W."/>
            <person name="He G."/>
            <person name="Labutti K."/>
            <person name="Lipzen A."/>
            <person name="Ng V."/>
            <person name="Sandor L."/>
            <person name="Barry K."/>
            <person name="Martinez A.T."/>
            <person name="Xiao Y."/>
            <person name="Gibbons J.G."/>
            <person name="Terashima K."/>
            <person name="Hibbett D.S."/>
            <person name="Grigoriev I.V."/>
        </authorList>
    </citation>
    <scope>NUCLEOTIDE SEQUENCE</scope>
    <source>
        <strain evidence="2">TFB9207</strain>
    </source>
</reference>
<organism evidence="2 3">
    <name type="scientific">Lentinula raphanica</name>
    <dbReference type="NCBI Taxonomy" id="153919"/>
    <lineage>
        <taxon>Eukaryota</taxon>
        <taxon>Fungi</taxon>
        <taxon>Dikarya</taxon>
        <taxon>Basidiomycota</taxon>
        <taxon>Agaricomycotina</taxon>
        <taxon>Agaricomycetes</taxon>
        <taxon>Agaricomycetidae</taxon>
        <taxon>Agaricales</taxon>
        <taxon>Marasmiineae</taxon>
        <taxon>Omphalotaceae</taxon>
        <taxon>Lentinula</taxon>
    </lineage>
</organism>
<name>A0AA38UBM0_9AGAR</name>
<keyword evidence="3" id="KW-1185">Reference proteome</keyword>
<dbReference type="InterPro" id="IPR025340">
    <property type="entry name" value="DUF4246"/>
</dbReference>
<evidence type="ECO:0000259" key="1">
    <source>
        <dbReference type="Pfam" id="PF14033"/>
    </source>
</evidence>
<dbReference type="PANTHER" id="PTHR33119">
    <property type="entry name" value="IFI3P"/>
    <property type="match status" value="1"/>
</dbReference>
<dbReference type="Pfam" id="PF14033">
    <property type="entry name" value="DUF4246"/>
    <property type="match status" value="1"/>
</dbReference>
<comment type="caution">
    <text evidence="2">The sequence shown here is derived from an EMBL/GenBank/DDBJ whole genome shotgun (WGS) entry which is preliminary data.</text>
</comment>
<gene>
    <name evidence="2" type="ORF">F5878DRAFT_626984</name>
</gene>
<accession>A0AA38UBM0</accession>
<dbReference type="AlphaFoldDB" id="A0AA38UBM0"/>
<dbReference type="EMBL" id="MU806376">
    <property type="protein sequence ID" value="KAJ3835800.1"/>
    <property type="molecule type" value="Genomic_DNA"/>
</dbReference>
<protein>
    <recommendedName>
        <fullName evidence="1">DUF4246 domain-containing protein</fullName>
    </recommendedName>
</protein>
<proteinExistence type="predicted"/>
<dbReference type="PANTHER" id="PTHR33119:SF1">
    <property type="entry name" value="FE2OG DIOXYGENASE DOMAIN-CONTAINING PROTEIN"/>
    <property type="match status" value="1"/>
</dbReference>
<dbReference type="Proteomes" id="UP001163846">
    <property type="component" value="Unassembled WGS sequence"/>
</dbReference>
<dbReference type="InterPro" id="IPR049192">
    <property type="entry name" value="DUF4246_C"/>
</dbReference>
<feature type="domain" description="DUF4246" evidence="1">
    <location>
        <begin position="89"/>
        <end position="478"/>
    </location>
</feature>
<sequence length="546" mass="62640">MAAIKDAKTGYRHPFIVGTYFLGGVGDNPRTLADLAMSLLSYSIRSKPNWWQVCCDQTSRRIWAEDAIRREWKVKTPSSIATVQLSERQVYYVLDELQGYALLRDPTHDCQVSCFERIWESSRILDPSSLSVLNNEFSSLKSRKVVSQELSTLTIIDSTQNPLVYRHTLVASPSLRTWPPPQLTDMYTLSRRYALLPSNAQISPSGKVEFTSYINDLDRQHHETTYQLLQEALTSFIPLFEHTLTDLHRNNPLPQRIPGTCRYTVWDEPDAPEHSDDEEEWVNYERELRQWSLNRPINLPDVPLTGYAGGLERRRHLVSLKSKKLQFIVNVSEYRTIPGQTEFPGTLWHVEGMLNERIVACGYLFTAVNNIQSCDLQFRMAVSYPRGFHAGDTGATLRTWGLQDGDSCHQYIGSIPIREGLAVVFPNIYQHRLTPITLHDPSQAGEFTVLNFLLVDPDTKPIISTAHVAPQQKAWIRKALDDCLDVRLPVEIVDKIVDMVEGIMDEEESQVHSENMRSERETFQKLNDSYHFCIPFDVWNGPEMIR</sequence>
<evidence type="ECO:0000313" key="2">
    <source>
        <dbReference type="EMBL" id="KAJ3835800.1"/>
    </source>
</evidence>